<name>A0A2K2U5L3_9ACTN</name>
<proteinExistence type="predicted"/>
<evidence type="ECO:0000313" key="1">
    <source>
        <dbReference type="EMBL" id="PNV65480.1"/>
    </source>
</evidence>
<organism evidence="1 2">
    <name type="scientific">Rubneribacter badeniensis</name>
    <dbReference type="NCBI Taxonomy" id="2070688"/>
    <lineage>
        <taxon>Bacteria</taxon>
        <taxon>Bacillati</taxon>
        <taxon>Actinomycetota</taxon>
        <taxon>Coriobacteriia</taxon>
        <taxon>Eggerthellales</taxon>
        <taxon>Eggerthellaceae</taxon>
        <taxon>Rubneribacter</taxon>
    </lineage>
</organism>
<protein>
    <submittedName>
        <fullName evidence="1">Uncharacterized protein</fullName>
    </submittedName>
</protein>
<dbReference type="EMBL" id="PPEL01000028">
    <property type="protein sequence ID" value="PNV65480.1"/>
    <property type="molecule type" value="Genomic_DNA"/>
</dbReference>
<dbReference type="Proteomes" id="UP000236488">
    <property type="component" value="Unassembled WGS sequence"/>
</dbReference>
<accession>A0A2K2U5L3</accession>
<gene>
    <name evidence="1" type="ORF">C2L80_06250</name>
</gene>
<comment type="caution">
    <text evidence="1">The sequence shown here is derived from an EMBL/GenBank/DDBJ whole genome shotgun (WGS) entry which is preliminary data.</text>
</comment>
<evidence type="ECO:0000313" key="2">
    <source>
        <dbReference type="Proteomes" id="UP000236488"/>
    </source>
</evidence>
<sequence>MDEMRLPVRARIDASREELEECFVQYHSCVERLKTYRSELESRIECLNASAVEDIERLESEEKDVDRMINTGQAHLASMVAMRALSLHVQ</sequence>
<reference evidence="1 2" key="1">
    <citation type="journal article" date="2018" name="Int. J. Syst. Evol. Microbiol.">
        <title>Rubneribacter badeniensis gen. nov., sp. nov. and Enteroscipio rubneri gen. nov., sp. nov., new members of the Eggerthellaceae isolated from human faeces.</title>
        <authorList>
            <person name="Danylec N."/>
            <person name="Gobl A."/>
            <person name="Stoll D.A."/>
            <person name="Hetzer B."/>
            <person name="Kulling S.E."/>
            <person name="Huch M."/>
        </authorList>
    </citation>
    <scope>NUCLEOTIDE SEQUENCE [LARGE SCALE GENOMIC DNA]</scope>
    <source>
        <strain evidence="1 2">ResAG-85</strain>
    </source>
</reference>
<keyword evidence="2" id="KW-1185">Reference proteome</keyword>
<dbReference type="AlphaFoldDB" id="A0A2K2U5L3"/>